<name>A0A4U8YQ27_9BACT</name>
<sequence>MPQKKLIWKAFERAGILDSRDEKILKFLDFLKHTPASCWIEVIPEFRKDHEACFDAIVPVLVEIDDPLIQSVLVKHADMSQPRERALVRKMADTVDPERHPTLIKQLARFNDPETSRRLQRRNLPAPLASLISK</sequence>
<accession>A0A4U8YQ27</accession>
<dbReference type="RefSeq" id="WP_180143899.1">
    <property type="nucleotide sequence ID" value="NZ_CAADHO010000008.1"/>
</dbReference>
<dbReference type="EMBL" id="CAADHO010000008">
    <property type="protein sequence ID" value="VFQ46336.1"/>
    <property type="molecule type" value="Genomic_DNA"/>
</dbReference>
<proteinExistence type="predicted"/>
<evidence type="ECO:0000313" key="1">
    <source>
        <dbReference type="EMBL" id="VFQ46336.1"/>
    </source>
</evidence>
<gene>
    <name evidence="1" type="ORF">MSL71_40000</name>
</gene>
<evidence type="ECO:0000313" key="2">
    <source>
        <dbReference type="Proteomes" id="UP000507962"/>
    </source>
</evidence>
<dbReference type="AlphaFoldDB" id="A0A4U8YQ27"/>
<organism evidence="1 2">
    <name type="scientific">Desulfoluna butyratoxydans</name>
    <dbReference type="NCBI Taxonomy" id="231438"/>
    <lineage>
        <taxon>Bacteria</taxon>
        <taxon>Pseudomonadati</taxon>
        <taxon>Thermodesulfobacteriota</taxon>
        <taxon>Desulfobacteria</taxon>
        <taxon>Desulfobacterales</taxon>
        <taxon>Desulfolunaceae</taxon>
        <taxon>Desulfoluna</taxon>
    </lineage>
</organism>
<dbReference type="Proteomes" id="UP000507962">
    <property type="component" value="Unassembled WGS sequence"/>
</dbReference>
<protein>
    <recommendedName>
        <fullName evidence="3">Armadillo-type fold</fullName>
    </recommendedName>
</protein>
<keyword evidence="2" id="KW-1185">Reference proteome</keyword>
<evidence type="ECO:0008006" key="3">
    <source>
        <dbReference type="Google" id="ProtNLM"/>
    </source>
</evidence>
<reference evidence="1 2" key="1">
    <citation type="submission" date="2019-03" db="EMBL/GenBank/DDBJ databases">
        <authorList>
            <person name="Nijsse B."/>
        </authorList>
    </citation>
    <scope>NUCLEOTIDE SEQUENCE [LARGE SCALE GENOMIC DNA]</scope>
    <source>
        <strain evidence="1">Desulfoluna butyratoxydans MSL71</strain>
    </source>
</reference>